<dbReference type="AlphaFoldDB" id="A0A2S5TJT2"/>
<dbReference type="OrthoDB" id="9796486at2"/>
<dbReference type="PANTHER" id="PTHR47354">
    <property type="entry name" value="NADH OXIDOREDUCTASE HCR"/>
    <property type="match status" value="1"/>
</dbReference>
<dbReference type="InterPro" id="IPR017938">
    <property type="entry name" value="Riboflavin_synthase-like_b-brl"/>
</dbReference>
<dbReference type="SUPFAM" id="SSF52343">
    <property type="entry name" value="Ferredoxin reductase-like, C-terminal NADP-linked domain"/>
    <property type="match status" value="1"/>
</dbReference>
<evidence type="ECO:0000259" key="2">
    <source>
        <dbReference type="PROSITE" id="PS51085"/>
    </source>
</evidence>
<dbReference type="GO" id="GO:0016491">
    <property type="term" value="F:oxidoreductase activity"/>
    <property type="evidence" value="ECO:0007669"/>
    <property type="project" value="InterPro"/>
</dbReference>
<feature type="domain" description="2Fe-2S ferredoxin-type" evidence="2">
    <location>
        <begin position="280"/>
        <end position="370"/>
    </location>
</feature>
<dbReference type="PROSITE" id="PS51384">
    <property type="entry name" value="FAD_FR"/>
    <property type="match status" value="1"/>
</dbReference>
<dbReference type="EMBL" id="PSNW01000002">
    <property type="protein sequence ID" value="PPE75223.1"/>
    <property type="molecule type" value="Genomic_DNA"/>
</dbReference>
<feature type="domain" description="FAD-binding FR-type" evidence="3">
    <location>
        <begin position="32"/>
        <end position="134"/>
    </location>
</feature>
<dbReference type="InterPro" id="IPR017927">
    <property type="entry name" value="FAD-bd_FR_type"/>
</dbReference>
<dbReference type="InterPro" id="IPR001433">
    <property type="entry name" value="OxRdtase_FAD/NAD-bd"/>
</dbReference>
<dbReference type="GO" id="GO:0051536">
    <property type="term" value="F:iron-sulfur cluster binding"/>
    <property type="evidence" value="ECO:0007669"/>
    <property type="project" value="InterPro"/>
</dbReference>
<dbReference type="Pfam" id="PF00111">
    <property type="entry name" value="Fer2"/>
    <property type="match status" value="1"/>
</dbReference>
<evidence type="ECO:0000313" key="5">
    <source>
        <dbReference type="Proteomes" id="UP000238220"/>
    </source>
</evidence>
<dbReference type="Gene3D" id="2.40.30.10">
    <property type="entry name" value="Translation factors"/>
    <property type="match status" value="1"/>
</dbReference>
<protein>
    <submittedName>
        <fullName evidence="4">Uncharacterized protein</fullName>
    </submittedName>
</protein>
<dbReference type="InterPro" id="IPR036010">
    <property type="entry name" value="2Fe-2S_ferredoxin-like_sf"/>
</dbReference>
<name>A0A2S5TJT2_9GAMM</name>
<comment type="caution">
    <text evidence="4">The sequence shown here is derived from an EMBL/GenBank/DDBJ whole genome shotgun (WGS) entry which is preliminary data.</text>
</comment>
<dbReference type="SUPFAM" id="SSF54292">
    <property type="entry name" value="2Fe-2S ferredoxin-like"/>
    <property type="match status" value="1"/>
</dbReference>
<dbReference type="InterPro" id="IPR012675">
    <property type="entry name" value="Beta-grasp_dom_sf"/>
</dbReference>
<comment type="cofactor">
    <cofactor evidence="1">
        <name>[2Fe-2S] cluster</name>
        <dbReference type="ChEBI" id="CHEBI:190135"/>
    </cofactor>
</comment>
<gene>
    <name evidence="4" type="ORF">C3942_05995</name>
</gene>
<dbReference type="PANTHER" id="PTHR47354:SF5">
    <property type="entry name" value="PROTEIN RFBI"/>
    <property type="match status" value="1"/>
</dbReference>
<dbReference type="SUPFAM" id="SSF63380">
    <property type="entry name" value="Riboflavin synthase domain-like"/>
    <property type="match status" value="1"/>
</dbReference>
<reference evidence="4 5" key="1">
    <citation type="submission" date="2018-02" db="EMBL/GenBank/DDBJ databases">
        <title>Genome sequencing of Solimonas sp. HR-BB.</title>
        <authorList>
            <person name="Lee Y."/>
            <person name="Jeon C.O."/>
        </authorList>
    </citation>
    <scope>NUCLEOTIDE SEQUENCE [LARGE SCALE GENOMIC DNA]</scope>
    <source>
        <strain evidence="4 5">HR-BB</strain>
    </source>
</reference>
<evidence type="ECO:0000313" key="4">
    <source>
        <dbReference type="EMBL" id="PPE75223.1"/>
    </source>
</evidence>
<keyword evidence="5" id="KW-1185">Reference proteome</keyword>
<dbReference type="PRINTS" id="PR00410">
    <property type="entry name" value="PHEHYDRXLASE"/>
</dbReference>
<accession>A0A2S5TJT2</accession>
<dbReference type="Proteomes" id="UP000238220">
    <property type="component" value="Unassembled WGS sequence"/>
</dbReference>
<dbReference type="PRINTS" id="PR00371">
    <property type="entry name" value="FPNCR"/>
</dbReference>
<dbReference type="InterPro" id="IPR050415">
    <property type="entry name" value="MRET"/>
</dbReference>
<dbReference type="InterPro" id="IPR039261">
    <property type="entry name" value="FNR_nucleotide-bd"/>
</dbReference>
<dbReference type="Pfam" id="PF00970">
    <property type="entry name" value="FAD_binding_6"/>
    <property type="match status" value="1"/>
</dbReference>
<dbReference type="CDD" id="cd00207">
    <property type="entry name" value="fer2"/>
    <property type="match status" value="1"/>
</dbReference>
<evidence type="ECO:0000256" key="1">
    <source>
        <dbReference type="ARBA" id="ARBA00034078"/>
    </source>
</evidence>
<dbReference type="Gene3D" id="3.40.50.80">
    <property type="entry name" value="Nucleotide-binding domain of ferredoxin-NADP reductase (FNR) module"/>
    <property type="match status" value="1"/>
</dbReference>
<dbReference type="InterPro" id="IPR008333">
    <property type="entry name" value="Cbr1-like_FAD-bd_dom"/>
</dbReference>
<sequence length="370" mass="40135">MIAQAPTQHAVLISSGPRPSAKRWARFVRPDQLHHRAQVRRIVKESNGAASVVLAPDNGIPEGVRAGQFLTLVAQIDGKPVKRAYSLSELPKDGTLTITSKRVEGGVMSAYLNARLREGDWLQFAGPSGDFVLPAQAPGHYVFAAAGSGITPMMAMLDQLLGQEHRTTPITLFYGNRREQDILFRERLDALARRNKNLDVRYVLSKPEKGWDGHRGRIGGDALRDAAPGAAVHYFLCGPDNFNDSLRRQLVALGVPPQAIASERFTTFARESRPHPKDPHPVLFRVGGAEKEVTVRPGETLLEAGLRAGVALPFSCTMGGCGHCKVKVLDGDVATDAPNCLTEPERQAGYALACCAYPHRQATITVVETA</sequence>
<dbReference type="Gene3D" id="3.10.20.30">
    <property type="match status" value="1"/>
</dbReference>
<dbReference type="InterPro" id="IPR001041">
    <property type="entry name" value="2Fe-2S_ferredoxin-type"/>
</dbReference>
<dbReference type="CDD" id="cd06214">
    <property type="entry name" value="PA_degradation_oxidoreductase_like"/>
    <property type="match status" value="1"/>
</dbReference>
<evidence type="ECO:0000259" key="3">
    <source>
        <dbReference type="PROSITE" id="PS51384"/>
    </source>
</evidence>
<dbReference type="PROSITE" id="PS51085">
    <property type="entry name" value="2FE2S_FER_2"/>
    <property type="match status" value="1"/>
</dbReference>
<dbReference type="Pfam" id="PF00175">
    <property type="entry name" value="NAD_binding_1"/>
    <property type="match status" value="1"/>
</dbReference>
<proteinExistence type="predicted"/>
<organism evidence="4 5">
    <name type="scientific">Solimonas fluminis</name>
    <dbReference type="NCBI Taxonomy" id="2086571"/>
    <lineage>
        <taxon>Bacteria</taxon>
        <taxon>Pseudomonadati</taxon>
        <taxon>Pseudomonadota</taxon>
        <taxon>Gammaproteobacteria</taxon>
        <taxon>Nevskiales</taxon>
        <taxon>Nevskiaceae</taxon>
        <taxon>Solimonas</taxon>
    </lineage>
</organism>
<dbReference type="InterPro" id="IPR001709">
    <property type="entry name" value="Flavoprot_Pyr_Nucl_cyt_Rdtase"/>
</dbReference>